<reference evidence="9 10" key="1">
    <citation type="submission" date="2020-02" db="EMBL/GenBank/DDBJ databases">
        <title>Genome sequencing for Kineobactrum sp. M2.</title>
        <authorList>
            <person name="Park S.-J."/>
        </authorList>
    </citation>
    <scope>NUCLEOTIDE SEQUENCE [LARGE SCALE GENOMIC DNA]</scope>
    <source>
        <strain evidence="9 10">M2</strain>
    </source>
</reference>
<dbReference type="Pfam" id="PF25601">
    <property type="entry name" value="AAA_lid_14"/>
    <property type="match status" value="1"/>
</dbReference>
<keyword evidence="6" id="KW-0597">Phosphoprotein</keyword>
<evidence type="ECO:0000259" key="7">
    <source>
        <dbReference type="PROSITE" id="PS50045"/>
    </source>
</evidence>
<dbReference type="Pfam" id="PF00072">
    <property type="entry name" value="Response_reg"/>
    <property type="match status" value="1"/>
</dbReference>
<dbReference type="PANTHER" id="PTHR32071:SF117">
    <property type="entry name" value="PTS-DEPENDENT DIHYDROXYACETONE KINASE OPERON REGULATORY PROTEIN-RELATED"/>
    <property type="match status" value="1"/>
</dbReference>
<dbReference type="Gene3D" id="3.40.50.2300">
    <property type="match status" value="1"/>
</dbReference>
<dbReference type="SUPFAM" id="SSF52172">
    <property type="entry name" value="CheY-like"/>
    <property type="match status" value="1"/>
</dbReference>
<dbReference type="InterPro" id="IPR058031">
    <property type="entry name" value="AAA_lid_NorR"/>
</dbReference>
<evidence type="ECO:0000256" key="4">
    <source>
        <dbReference type="ARBA" id="ARBA00023125"/>
    </source>
</evidence>
<dbReference type="InterPro" id="IPR011006">
    <property type="entry name" value="CheY-like_superfamily"/>
</dbReference>
<dbReference type="PROSITE" id="PS00688">
    <property type="entry name" value="SIGMA54_INTERACT_3"/>
    <property type="match status" value="1"/>
</dbReference>
<dbReference type="PANTHER" id="PTHR32071">
    <property type="entry name" value="TRANSCRIPTIONAL REGULATORY PROTEIN"/>
    <property type="match status" value="1"/>
</dbReference>
<dbReference type="CDD" id="cd00009">
    <property type="entry name" value="AAA"/>
    <property type="match status" value="1"/>
</dbReference>
<feature type="domain" description="Sigma-54 factor interaction" evidence="7">
    <location>
        <begin position="143"/>
        <end position="372"/>
    </location>
</feature>
<dbReference type="GO" id="GO:0006355">
    <property type="term" value="P:regulation of DNA-templated transcription"/>
    <property type="evidence" value="ECO:0007669"/>
    <property type="project" value="InterPro"/>
</dbReference>
<accession>A0A6C0U0P6</accession>
<keyword evidence="3" id="KW-0805">Transcription regulation</keyword>
<dbReference type="PROSITE" id="PS50045">
    <property type="entry name" value="SIGMA54_INTERACT_4"/>
    <property type="match status" value="1"/>
</dbReference>
<dbReference type="SMART" id="SM00448">
    <property type="entry name" value="REC"/>
    <property type="match status" value="1"/>
</dbReference>
<dbReference type="PROSITE" id="PS00676">
    <property type="entry name" value="SIGMA54_INTERACT_2"/>
    <property type="match status" value="1"/>
</dbReference>
<dbReference type="PROSITE" id="PS50110">
    <property type="entry name" value="RESPONSE_REGULATORY"/>
    <property type="match status" value="1"/>
</dbReference>
<dbReference type="Gene3D" id="1.10.8.60">
    <property type="match status" value="1"/>
</dbReference>
<dbReference type="Pfam" id="PF02954">
    <property type="entry name" value="HTH_8"/>
    <property type="match status" value="1"/>
</dbReference>
<evidence type="ECO:0000259" key="8">
    <source>
        <dbReference type="PROSITE" id="PS50110"/>
    </source>
</evidence>
<dbReference type="Proteomes" id="UP000477680">
    <property type="component" value="Chromosome"/>
</dbReference>
<dbReference type="KEGG" id="kim:G3T16_09915"/>
<protein>
    <submittedName>
        <fullName evidence="9">Sigma-54-dependent Fis family transcriptional regulator</fullName>
    </submittedName>
</protein>
<keyword evidence="2" id="KW-0067">ATP-binding</keyword>
<dbReference type="GO" id="GO:0043565">
    <property type="term" value="F:sequence-specific DNA binding"/>
    <property type="evidence" value="ECO:0007669"/>
    <property type="project" value="InterPro"/>
</dbReference>
<dbReference type="Gene3D" id="1.10.10.60">
    <property type="entry name" value="Homeodomain-like"/>
    <property type="match status" value="1"/>
</dbReference>
<dbReference type="AlphaFoldDB" id="A0A6C0U0P6"/>
<dbReference type="GO" id="GO:0000160">
    <property type="term" value="P:phosphorelay signal transduction system"/>
    <property type="evidence" value="ECO:0007669"/>
    <property type="project" value="InterPro"/>
</dbReference>
<gene>
    <name evidence="9" type="ORF">G3T16_09915</name>
</gene>
<keyword evidence="5" id="KW-0804">Transcription</keyword>
<keyword evidence="10" id="KW-1185">Reference proteome</keyword>
<dbReference type="PROSITE" id="PS00675">
    <property type="entry name" value="SIGMA54_INTERACT_1"/>
    <property type="match status" value="1"/>
</dbReference>
<dbReference type="InterPro" id="IPR025943">
    <property type="entry name" value="Sigma_54_int_dom_ATP-bd_2"/>
</dbReference>
<dbReference type="SUPFAM" id="SSF52540">
    <property type="entry name" value="P-loop containing nucleoside triphosphate hydrolases"/>
    <property type="match status" value="1"/>
</dbReference>
<dbReference type="Gene3D" id="3.40.50.300">
    <property type="entry name" value="P-loop containing nucleotide triphosphate hydrolases"/>
    <property type="match status" value="1"/>
</dbReference>
<dbReference type="GO" id="GO:0005524">
    <property type="term" value="F:ATP binding"/>
    <property type="evidence" value="ECO:0007669"/>
    <property type="project" value="UniProtKB-KW"/>
</dbReference>
<evidence type="ECO:0000256" key="2">
    <source>
        <dbReference type="ARBA" id="ARBA00022840"/>
    </source>
</evidence>
<evidence type="ECO:0000256" key="6">
    <source>
        <dbReference type="PROSITE-ProRule" id="PRU00169"/>
    </source>
</evidence>
<dbReference type="InterPro" id="IPR001789">
    <property type="entry name" value="Sig_transdc_resp-reg_receiver"/>
</dbReference>
<dbReference type="InterPro" id="IPR002197">
    <property type="entry name" value="HTH_Fis"/>
</dbReference>
<proteinExistence type="predicted"/>
<evidence type="ECO:0000256" key="3">
    <source>
        <dbReference type="ARBA" id="ARBA00023015"/>
    </source>
</evidence>
<dbReference type="InterPro" id="IPR002078">
    <property type="entry name" value="Sigma_54_int"/>
</dbReference>
<dbReference type="InterPro" id="IPR025662">
    <property type="entry name" value="Sigma_54_int_dom_ATP-bd_1"/>
</dbReference>
<evidence type="ECO:0000313" key="9">
    <source>
        <dbReference type="EMBL" id="QIB65680.1"/>
    </source>
</evidence>
<sequence>MSEDRILLVEDDFSLRELLREELEAEGYPVTAVESAEAAVSQLQQQAPALVLSDLRLPGADGLSLLQHLQPLTPRPALLIITAFGTVRQAVAALQAGADDFITKPLDVDHLLLTVQRLLENRRLYQEVNVYRSLLAEQTFHGMVASSPPMANLFDQVRRVALAEGPVLILGESGTGKELVARAIHEESSRSAGSFLAVNCGGIPGELMESEFFGHVSGAFTGARSRRAGLFQQANGGTLLLDELGEMPGALQAKLLRVLQDGQIRAVGSDQETHVDVRILAATNRDLQAAVEQGEFREDLYFRLETFSLRVPALRERGEDLLQLASFFLARFGARRSHRIRGFSDEALRCLQSYNFPGNVRELENAIERAVTFCDGPLIEPQHLPRRIIEFKAATVPGEADSAQLAAGEFTAWPEDPAALPSIDELQKHYVDHVLTITGGNKRQAAQILGITRRTLYRWLES</sequence>
<feature type="domain" description="Response regulatory" evidence="8">
    <location>
        <begin position="5"/>
        <end position="119"/>
    </location>
</feature>
<dbReference type="InterPro" id="IPR027417">
    <property type="entry name" value="P-loop_NTPase"/>
</dbReference>
<dbReference type="PRINTS" id="PR01590">
    <property type="entry name" value="HTHFIS"/>
</dbReference>
<evidence type="ECO:0000313" key="10">
    <source>
        <dbReference type="Proteomes" id="UP000477680"/>
    </source>
</evidence>
<dbReference type="SMART" id="SM00382">
    <property type="entry name" value="AAA"/>
    <property type="match status" value="1"/>
</dbReference>
<dbReference type="FunFam" id="3.40.50.300:FF:000006">
    <property type="entry name" value="DNA-binding transcriptional regulator NtrC"/>
    <property type="match status" value="1"/>
</dbReference>
<dbReference type="SUPFAM" id="SSF46689">
    <property type="entry name" value="Homeodomain-like"/>
    <property type="match status" value="1"/>
</dbReference>
<dbReference type="InterPro" id="IPR025944">
    <property type="entry name" value="Sigma_54_int_dom_CS"/>
</dbReference>
<dbReference type="Pfam" id="PF00158">
    <property type="entry name" value="Sigma54_activat"/>
    <property type="match status" value="1"/>
</dbReference>
<name>A0A6C0U0P6_9GAMM</name>
<organism evidence="9 10">
    <name type="scientific">Kineobactrum salinum</name>
    <dbReference type="NCBI Taxonomy" id="2708301"/>
    <lineage>
        <taxon>Bacteria</taxon>
        <taxon>Pseudomonadati</taxon>
        <taxon>Pseudomonadota</taxon>
        <taxon>Gammaproteobacteria</taxon>
        <taxon>Cellvibrionales</taxon>
        <taxon>Halieaceae</taxon>
        <taxon>Kineobactrum</taxon>
    </lineage>
</organism>
<feature type="modified residue" description="4-aspartylphosphate" evidence="6">
    <location>
        <position position="54"/>
    </location>
</feature>
<evidence type="ECO:0000256" key="1">
    <source>
        <dbReference type="ARBA" id="ARBA00022741"/>
    </source>
</evidence>
<keyword evidence="4" id="KW-0238">DNA-binding</keyword>
<dbReference type="RefSeq" id="WP_163495080.1">
    <property type="nucleotide sequence ID" value="NZ_CP048711.1"/>
</dbReference>
<evidence type="ECO:0000256" key="5">
    <source>
        <dbReference type="ARBA" id="ARBA00023163"/>
    </source>
</evidence>
<dbReference type="EMBL" id="CP048711">
    <property type="protein sequence ID" value="QIB65680.1"/>
    <property type="molecule type" value="Genomic_DNA"/>
</dbReference>
<keyword evidence="1" id="KW-0547">Nucleotide-binding</keyword>
<dbReference type="InterPro" id="IPR003593">
    <property type="entry name" value="AAA+_ATPase"/>
</dbReference>
<dbReference type="InterPro" id="IPR009057">
    <property type="entry name" value="Homeodomain-like_sf"/>
</dbReference>